<organism evidence="2 3">
    <name type="scientific">Dorea formicigenerans</name>
    <dbReference type="NCBI Taxonomy" id="39486"/>
    <lineage>
        <taxon>Bacteria</taxon>
        <taxon>Bacillati</taxon>
        <taxon>Bacillota</taxon>
        <taxon>Clostridia</taxon>
        <taxon>Lachnospirales</taxon>
        <taxon>Lachnospiraceae</taxon>
        <taxon>Dorea</taxon>
    </lineage>
</organism>
<keyword evidence="1" id="KW-1133">Transmembrane helix</keyword>
<dbReference type="EMBL" id="QSRA01000019">
    <property type="protein sequence ID" value="RGK80470.1"/>
    <property type="molecule type" value="Genomic_DNA"/>
</dbReference>
<dbReference type="Proteomes" id="UP000261324">
    <property type="component" value="Unassembled WGS sequence"/>
</dbReference>
<feature type="transmembrane region" description="Helical" evidence="1">
    <location>
        <begin position="127"/>
        <end position="147"/>
    </location>
</feature>
<gene>
    <name evidence="2" type="ORF">DXC93_12990</name>
</gene>
<feature type="transmembrane region" description="Helical" evidence="1">
    <location>
        <begin position="438"/>
        <end position="456"/>
    </location>
</feature>
<sequence>MKTRQSKRLHNQNVGTTKPVHLHNNEETTMSKYLYYAGYVILAALTLFFCWMFCLRWGVFGSKVDWISQHSVIPDYFRKQFYETGNLFPEFAMNLGGGQNIYNYSYYGLYSPLFLLSYALPFVKMSTYVIVMEMLCLMASVLLLYLWLNRKGFGRAVSFAVAVIFLLTGPMICQSYSQIMFVNYMPFLILAMMGVDRYFEKRRSGLLAGSTFLMIMTSFYFSIGGMLALVIYGIHCYGRKLEGKNERATVKGFLCEGVRFLLPMIFAVLASGVLLVPTALALIGRSSGESSGGSANAESLSVLLGSGNATKILKGLFFPQLRLSGVFYSPYGLGFGTLMLTVLVATMFRRRWSDSVMAWIIAIVAGVPVFVYILNGGLYLRDKALIPLIPLFCYMLAMYLKKVSCEEFSWGGCIPYVVTMELIYIGRNQEGMGNLWPFLMTESQIMFGCYLAIGVIKEVWRKRRKTIWRIRGTVLILAGSMAVFLAVFDNQYAKEKQEMLDTTFYKQVTDSKITDAIQTATDEAKKDGGFYRTVQLGNDDENAANLNRVWNTDQYISSIYSSSYNKTYQNFRKDTFGLEQPYRNFLMQSEESNPIYARFMGEKYIVTKSKMKGVRLLGKSGEWKIYENESAASIIYGTSQVMSEKNYDKLDYPYNQTTLLQKAVVPESATKQTDSIEAVDNLHNAVLQFGENSCISETDGGYHIFAKKNTKVKAEIVSQIDINSVNTVNTENAGENTNVANETKTDSGNRVLLLRFKVKNLKPSKDLTIWVDGNRNKLSAKQRVYYNDNTTFTYAVALESDENQVEVTFSKGKYNLSDVEAYIAPLPGTELYESEFLQNSTKTKGNVIAGNLTMQKSGYLITSIPYDSGFKIQVDGKNVKSEKVNTAFLGCKMKAGEHNIVITYHAPGMAAGKVMSFVGMMGFLILSVLEHRELQKKTKQNM</sequence>
<keyword evidence="1" id="KW-0812">Transmembrane</keyword>
<proteinExistence type="predicted"/>
<dbReference type="AlphaFoldDB" id="A0A3E4PK85"/>
<evidence type="ECO:0008006" key="4">
    <source>
        <dbReference type="Google" id="ProtNLM"/>
    </source>
</evidence>
<feature type="transmembrane region" description="Helical" evidence="1">
    <location>
        <begin position="408"/>
        <end position="426"/>
    </location>
</feature>
<feature type="transmembrane region" description="Helical" evidence="1">
    <location>
        <begin position="258"/>
        <end position="283"/>
    </location>
</feature>
<feature type="transmembrane region" description="Helical" evidence="1">
    <location>
        <begin position="356"/>
        <end position="378"/>
    </location>
</feature>
<dbReference type="InterPro" id="IPR018580">
    <property type="entry name" value="Uncharacterised_YfhO"/>
</dbReference>
<accession>A0A3E4PK85</accession>
<protein>
    <recommendedName>
        <fullName evidence="4">Bacterial membrane protein YfhO</fullName>
    </recommendedName>
</protein>
<keyword evidence="1" id="KW-0472">Membrane</keyword>
<evidence type="ECO:0000256" key="1">
    <source>
        <dbReference type="SAM" id="Phobius"/>
    </source>
</evidence>
<evidence type="ECO:0000313" key="3">
    <source>
        <dbReference type="Proteomes" id="UP000261324"/>
    </source>
</evidence>
<feature type="transmembrane region" description="Helical" evidence="1">
    <location>
        <begin position="211"/>
        <end position="237"/>
    </location>
</feature>
<feature type="transmembrane region" description="Helical" evidence="1">
    <location>
        <begin position="153"/>
        <end position="173"/>
    </location>
</feature>
<feature type="transmembrane region" description="Helical" evidence="1">
    <location>
        <begin position="468"/>
        <end position="488"/>
    </location>
</feature>
<feature type="transmembrane region" description="Helical" evidence="1">
    <location>
        <begin position="33"/>
        <end position="59"/>
    </location>
</feature>
<evidence type="ECO:0000313" key="2">
    <source>
        <dbReference type="EMBL" id="RGK80470.1"/>
    </source>
</evidence>
<dbReference type="RefSeq" id="WP_117660545.1">
    <property type="nucleotide sequence ID" value="NZ_QSRA01000019.1"/>
</dbReference>
<dbReference type="PANTHER" id="PTHR38454">
    <property type="entry name" value="INTEGRAL MEMBRANE PROTEIN-RELATED"/>
    <property type="match status" value="1"/>
</dbReference>
<name>A0A3E4PK85_9FIRM</name>
<comment type="caution">
    <text evidence="2">The sequence shown here is derived from an EMBL/GenBank/DDBJ whole genome shotgun (WGS) entry which is preliminary data.</text>
</comment>
<dbReference type="Pfam" id="PF09586">
    <property type="entry name" value="YfhO"/>
    <property type="match status" value="1"/>
</dbReference>
<feature type="transmembrane region" description="Helical" evidence="1">
    <location>
        <begin position="326"/>
        <end position="344"/>
    </location>
</feature>
<dbReference type="PANTHER" id="PTHR38454:SF1">
    <property type="entry name" value="INTEGRAL MEMBRANE PROTEIN"/>
    <property type="match status" value="1"/>
</dbReference>
<feature type="transmembrane region" description="Helical" evidence="1">
    <location>
        <begin position="384"/>
        <end position="401"/>
    </location>
</feature>
<feature type="transmembrane region" description="Helical" evidence="1">
    <location>
        <begin position="910"/>
        <end position="929"/>
    </location>
</feature>
<reference evidence="2 3" key="1">
    <citation type="submission" date="2018-08" db="EMBL/GenBank/DDBJ databases">
        <title>A genome reference for cultivated species of the human gut microbiota.</title>
        <authorList>
            <person name="Zou Y."/>
            <person name="Xue W."/>
            <person name="Luo G."/>
        </authorList>
    </citation>
    <scope>NUCLEOTIDE SEQUENCE [LARGE SCALE GENOMIC DNA]</scope>
    <source>
        <strain evidence="2 3">TF09-3</strain>
    </source>
</reference>